<evidence type="ECO:0000313" key="4">
    <source>
        <dbReference type="Proteomes" id="UP000002051"/>
    </source>
</evidence>
<dbReference type="EMBL" id="CM001223">
    <property type="protein sequence ID" value="AES79160.2"/>
    <property type="molecule type" value="Genomic_DNA"/>
</dbReference>
<proteinExistence type="predicted"/>
<evidence type="ECO:0000313" key="3">
    <source>
        <dbReference type="EnsemblPlants" id="AES79160"/>
    </source>
</evidence>
<name>G7L1A4_MEDTR</name>
<sequence length="181" mass="20859">MIRIVVKLLVPAMDCCTINWRAYGRDHLNNLDPTKFVINSLDLGTETYTQMLPPPGCEDVVLAASGVCVLMNSFCFYHDFNGTDLVIWQMTEFGDDKSWTQFLKFSYNDIPMNYDFGRYPDFRLTPLYLSENGDTVVFVNSVPDRAIIYNRRTNKVKKARINKKISWSSVYDYVESLVSTS</sequence>
<dbReference type="EnsemblPlants" id="AES79160">
    <property type="protein sequence ID" value="AES79160"/>
    <property type="gene ID" value="MTR_7g058630"/>
</dbReference>
<keyword evidence="4" id="KW-1185">Reference proteome</keyword>
<evidence type="ECO:0000313" key="2">
    <source>
        <dbReference type="EMBL" id="AES79160.2"/>
    </source>
</evidence>
<reference evidence="2 4" key="2">
    <citation type="journal article" date="2014" name="BMC Genomics">
        <title>An improved genome release (version Mt4.0) for the model legume Medicago truncatula.</title>
        <authorList>
            <person name="Tang H."/>
            <person name="Krishnakumar V."/>
            <person name="Bidwell S."/>
            <person name="Rosen B."/>
            <person name="Chan A."/>
            <person name="Zhou S."/>
            <person name="Gentzbittel L."/>
            <person name="Childs K.L."/>
            <person name="Yandell M."/>
            <person name="Gundlach H."/>
            <person name="Mayer K.F."/>
            <person name="Schwartz D.C."/>
            <person name="Town C.D."/>
        </authorList>
    </citation>
    <scope>GENOME REANNOTATION</scope>
    <source>
        <strain evidence="3 4">cv. Jemalong A17</strain>
    </source>
</reference>
<reference evidence="3" key="3">
    <citation type="submission" date="2015-04" db="UniProtKB">
        <authorList>
            <consortium name="EnsemblPlants"/>
        </authorList>
    </citation>
    <scope>IDENTIFICATION</scope>
    <source>
        <strain evidence="3">cv. Jemalong A17</strain>
    </source>
</reference>
<organism evidence="2 4">
    <name type="scientific">Medicago truncatula</name>
    <name type="common">Barrel medic</name>
    <name type="synonym">Medicago tribuloides</name>
    <dbReference type="NCBI Taxonomy" id="3880"/>
    <lineage>
        <taxon>Eukaryota</taxon>
        <taxon>Viridiplantae</taxon>
        <taxon>Streptophyta</taxon>
        <taxon>Embryophyta</taxon>
        <taxon>Tracheophyta</taxon>
        <taxon>Spermatophyta</taxon>
        <taxon>Magnoliopsida</taxon>
        <taxon>eudicotyledons</taxon>
        <taxon>Gunneridae</taxon>
        <taxon>Pentapetalae</taxon>
        <taxon>rosids</taxon>
        <taxon>fabids</taxon>
        <taxon>Fabales</taxon>
        <taxon>Fabaceae</taxon>
        <taxon>Papilionoideae</taxon>
        <taxon>50 kb inversion clade</taxon>
        <taxon>NPAAA clade</taxon>
        <taxon>Hologalegina</taxon>
        <taxon>IRL clade</taxon>
        <taxon>Trifolieae</taxon>
        <taxon>Medicago</taxon>
    </lineage>
</organism>
<accession>G7L1A4</accession>
<accession>A0A0C3W6B1</accession>
<evidence type="ECO:0000259" key="1">
    <source>
        <dbReference type="Pfam" id="PF07734"/>
    </source>
</evidence>
<dbReference type="AlphaFoldDB" id="G7L1A4"/>
<dbReference type="Proteomes" id="UP000002051">
    <property type="component" value="Unassembled WGS sequence"/>
</dbReference>
<feature type="domain" description="F-box associated beta-propeller type 1" evidence="1">
    <location>
        <begin position="32"/>
        <end position="179"/>
    </location>
</feature>
<reference evidence="2 4" key="1">
    <citation type="journal article" date="2011" name="Nature">
        <title>The Medicago genome provides insight into the evolution of rhizobial symbioses.</title>
        <authorList>
            <person name="Young N.D."/>
            <person name="Debelle F."/>
            <person name="Oldroyd G.E."/>
            <person name="Geurts R."/>
            <person name="Cannon S.B."/>
            <person name="Udvardi M.K."/>
            <person name="Benedito V.A."/>
            <person name="Mayer K.F."/>
            <person name="Gouzy J."/>
            <person name="Schoof H."/>
            <person name="Van de Peer Y."/>
            <person name="Proost S."/>
            <person name="Cook D.R."/>
            <person name="Meyers B.C."/>
            <person name="Spannagl M."/>
            <person name="Cheung F."/>
            <person name="De Mita S."/>
            <person name="Krishnakumar V."/>
            <person name="Gundlach H."/>
            <person name="Zhou S."/>
            <person name="Mudge J."/>
            <person name="Bharti A.K."/>
            <person name="Murray J.D."/>
            <person name="Naoumkina M.A."/>
            <person name="Rosen B."/>
            <person name="Silverstein K.A."/>
            <person name="Tang H."/>
            <person name="Rombauts S."/>
            <person name="Zhao P.X."/>
            <person name="Zhou P."/>
            <person name="Barbe V."/>
            <person name="Bardou P."/>
            <person name="Bechner M."/>
            <person name="Bellec A."/>
            <person name="Berger A."/>
            <person name="Berges H."/>
            <person name="Bidwell S."/>
            <person name="Bisseling T."/>
            <person name="Choisne N."/>
            <person name="Couloux A."/>
            <person name="Denny R."/>
            <person name="Deshpande S."/>
            <person name="Dai X."/>
            <person name="Doyle J.J."/>
            <person name="Dudez A.M."/>
            <person name="Farmer A.D."/>
            <person name="Fouteau S."/>
            <person name="Franken C."/>
            <person name="Gibelin C."/>
            <person name="Gish J."/>
            <person name="Goldstein S."/>
            <person name="Gonzalez A.J."/>
            <person name="Green P.J."/>
            <person name="Hallab A."/>
            <person name="Hartog M."/>
            <person name="Hua A."/>
            <person name="Humphray S.J."/>
            <person name="Jeong D.H."/>
            <person name="Jing Y."/>
            <person name="Jocker A."/>
            <person name="Kenton S.M."/>
            <person name="Kim D.J."/>
            <person name="Klee K."/>
            <person name="Lai H."/>
            <person name="Lang C."/>
            <person name="Lin S."/>
            <person name="Macmil S.L."/>
            <person name="Magdelenat G."/>
            <person name="Matthews L."/>
            <person name="McCorrison J."/>
            <person name="Monaghan E.L."/>
            <person name="Mun J.H."/>
            <person name="Najar F.Z."/>
            <person name="Nicholson C."/>
            <person name="Noirot C."/>
            <person name="O'Bleness M."/>
            <person name="Paule C.R."/>
            <person name="Poulain J."/>
            <person name="Prion F."/>
            <person name="Qin B."/>
            <person name="Qu C."/>
            <person name="Retzel E.F."/>
            <person name="Riddle C."/>
            <person name="Sallet E."/>
            <person name="Samain S."/>
            <person name="Samson N."/>
            <person name="Sanders I."/>
            <person name="Saurat O."/>
            <person name="Scarpelli C."/>
            <person name="Schiex T."/>
            <person name="Segurens B."/>
            <person name="Severin A.J."/>
            <person name="Sherrier D.J."/>
            <person name="Shi R."/>
            <person name="Sims S."/>
            <person name="Singer S.R."/>
            <person name="Sinharoy S."/>
            <person name="Sterck L."/>
            <person name="Viollet A."/>
            <person name="Wang B.B."/>
            <person name="Wang K."/>
            <person name="Wang M."/>
            <person name="Wang X."/>
            <person name="Warfsmann J."/>
            <person name="Weissenbach J."/>
            <person name="White D.D."/>
            <person name="White J.D."/>
            <person name="Wiley G.B."/>
            <person name="Wincker P."/>
            <person name="Xing Y."/>
            <person name="Yang L."/>
            <person name="Yao Z."/>
            <person name="Ying F."/>
            <person name="Zhai J."/>
            <person name="Zhou L."/>
            <person name="Zuber A."/>
            <person name="Denarie J."/>
            <person name="Dixon R.A."/>
            <person name="May G.D."/>
            <person name="Schwartz D.C."/>
            <person name="Rogers J."/>
            <person name="Quetier F."/>
            <person name="Town C.D."/>
            <person name="Roe B.A."/>
        </authorList>
    </citation>
    <scope>NUCLEOTIDE SEQUENCE [LARGE SCALE GENOMIC DNA]</scope>
    <source>
        <strain evidence="2">A17</strain>
        <strain evidence="3 4">cv. Jemalong A17</strain>
    </source>
</reference>
<dbReference type="HOGENOM" id="CLU_1573436_0_0_1"/>
<gene>
    <name evidence="2" type="ordered locus">MTR_7g058630</name>
</gene>
<dbReference type="PaxDb" id="3880-AES79160"/>
<dbReference type="Pfam" id="PF07734">
    <property type="entry name" value="FBA_1"/>
    <property type="match status" value="1"/>
</dbReference>
<protein>
    <submittedName>
        <fullName evidence="2">F-box associated protein</fullName>
    </submittedName>
</protein>
<dbReference type="InterPro" id="IPR006527">
    <property type="entry name" value="F-box-assoc_dom_typ1"/>
</dbReference>